<dbReference type="Pfam" id="PF00004">
    <property type="entry name" value="AAA"/>
    <property type="match status" value="1"/>
</dbReference>
<feature type="domain" description="AAA+ ATPase" evidence="2">
    <location>
        <begin position="280"/>
        <end position="405"/>
    </location>
</feature>
<proteinExistence type="inferred from homology"/>
<reference evidence="3" key="2">
    <citation type="submission" date="2020-09" db="EMBL/GenBank/DDBJ databases">
        <authorList>
            <person name="Sun Q."/>
            <person name="Zhou Y."/>
        </authorList>
    </citation>
    <scope>NUCLEOTIDE SEQUENCE</scope>
    <source>
        <strain evidence="3">CGMCC 4.7398</strain>
    </source>
</reference>
<dbReference type="Proteomes" id="UP000627369">
    <property type="component" value="Unassembled WGS sequence"/>
</dbReference>
<dbReference type="InterPro" id="IPR003593">
    <property type="entry name" value="AAA+_ATPase"/>
</dbReference>
<comment type="similarity">
    <text evidence="1">Belongs to the AAA ATPase family.</text>
</comment>
<evidence type="ECO:0000313" key="4">
    <source>
        <dbReference type="Proteomes" id="UP000627369"/>
    </source>
</evidence>
<keyword evidence="1" id="KW-0067">ATP-binding</keyword>
<reference evidence="3" key="1">
    <citation type="journal article" date="2014" name="Int. J. Syst. Evol. Microbiol.">
        <title>Complete genome sequence of Corynebacterium casei LMG S-19264T (=DSM 44701T), isolated from a smear-ripened cheese.</title>
        <authorList>
            <consortium name="US DOE Joint Genome Institute (JGI-PGF)"/>
            <person name="Walter F."/>
            <person name="Albersmeier A."/>
            <person name="Kalinowski J."/>
            <person name="Ruckert C."/>
        </authorList>
    </citation>
    <scope>NUCLEOTIDE SEQUENCE</scope>
    <source>
        <strain evidence="3">CGMCC 4.7398</strain>
    </source>
</reference>
<sequence>MSHPRPERSLILPDDGAASAADLAETLSDALSDNLTGPLPDDLAGALPRGLPEPVWPDFGDNDEAARRAVAAVAAMLGRPIPERPKDPRSSAEWLSRKWGVDESALVNVSRDMSRTLQRLHAYALQLWVDRHADDVSVFGPGGAPQRAALALGNGTSVSVPSVAACLFPAGSAYDTPVAVEVAYRYGTPTITAFAPPGGLALAEQVLEDLTRTLEADHPYRGGVLSARPGNGTVELTPVKHTVQVRGDVVLPADLWREVDLFCSSVTTRRDALRALGHTTSRGLLLAGKPGVGKTKLTRVIATELAGPLTVVLVTAEVLRTWMTELYEEIRGLGPCLVVLEEIDSVASKGSRGDTSFAEFLDALDGTRSSDDVLTVATTNDPDALDPAVKRPGRFDTIIEVPPPDQAGRMEILRLFLPPDAPVDVDLVASYLDGATGADLREVARRSILEHGPDGLTTSRVADVATSGRWKPAPVAGNYL</sequence>
<accession>A0A919G019</accession>
<dbReference type="InterPro" id="IPR003960">
    <property type="entry name" value="ATPase_AAA_CS"/>
</dbReference>
<keyword evidence="4" id="KW-1185">Reference proteome</keyword>
<gene>
    <name evidence="3" type="ORF">GCM10017772_32270</name>
</gene>
<evidence type="ECO:0000313" key="3">
    <source>
        <dbReference type="EMBL" id="GHH75575.1"/>
    </source>
</evidence>
<dbReference type="Gene3D" id="1.10.8.60">
    <property type="match status" value="1"/>
</dbReference>
<keyword evidence="1" id="KW-0547">Nucleotide-binding</keyword>
<dbReference type="SMART" id="SM00382">
    <property type="entry name" value="AAA"/>
    <property type="match status" value="1"/>
</dbReference>
<dbReference type="InterPro" id="IPR003959">
    <property type="entry name" value="ATPase_AAA_core"/>
</dbReference>
<name>A0A919G019_9MICO</name>
<organism evidence="3 4">
    <name type="scientific">Promicromonospora soli</name>
    <dbReference type="NCBI Taxonomy" id="2035533"/>
    <lineage>
        <taxon>Bacteria</taxon>
        <taxon>Bacillati</taxon>
        <taxon>Actinomycetota</taxon>
        <taxon>Actinomycetes</taxon>
        <taxon>Micrococcales</taxon>
        <taxon>Promicromonosporaceae</taxon>
        <taxon>Promicromonospora</taxon>
    </lineage>
</organism>
<dbReference type="PANTHER" id="PTHR23077:SF117">
    <property type="entry name" value="AAA+ ATPASE DOMAIN-CONTAINING PROTEIN"/>
    <property type="match status" value="1"/>
</dbReference>
<dbReference type="GO" id="GO:0005524">
    <property type="term" value="F:ATP binding"/>
    <property type="evidence" value="ECO:0007669"/>
    <property type="project" value="UniProtKB-KW"/>
</dbReference>
<evidence type="ECO:0000259" key="2">
    <source>
        <dbReference type="SMART" id="SM00382"/>
    </source>
</evidence>
<dbReference type="Gene3D" id="3.40.50.300">
    <property type="entry name" value="P-loop containing nucleotide triphosphate hydrolases"/>
    <property type="match status" value="1"/>
</dbReference>
<evidence type="ECO:0000256" key="1">
    <source>
        <dbReference type="RuleBase" id="RU003651"/>
    </source>
</evidence>
<dbReference type="PANTHER" id="PTHR23077">
    <property type="entry name" value="AAA-FAMILY ATPASE"/>
    <property type="match status" value="1"/>
</dbReference>
<dbReference type="InterPro" id="IPR027417">
    <property type="entry name" value="P-loop_NTPase"/>
</dbReference>
<dbReference type="EMBL" id="BNAS01000004">
    <property type="protein sequence ID" value="GHH75575.1"/>
    <property type="molecule type" value="Genomic_DNA"/>
</dbReference>
<protein>
    <recommendedName>
        <fullName evidence="2">AAA+ ATPase domain-containing protein</fullName>
    </recommendedName>
</protein>
<comment type="caution">
    <text evidence="3">The sequence shown here is derived from an EMBL/GenBank/DDBJ whole genome shotgun (WGS) entry which is preliminary data.</text>
</comment>
<dbReference type="AlphaFoldDB" id="A0A919G019"/>
<dbReference type="RefSeq" id="WP_189670256.1">
    <property type="nucleotide sequence ID" value="NZ_BNAS01000004.1"/>
</dbReference>
<dbReference type="InterPro" id="IPR050168">
    <property type="entry name" value="AAA_ATPase_domain"/>
</dbReference>
<dbReference type="SUPFAM" id="SSF52540">
    <property type="entry name" value="P-loop containing nucleoside triphosphate hydrolases"/>
    <property type="match status" value="1"/>
</dbReference>
<dbReference type="PROSITE" id="PS00674">
    <property type="entry name" value="AAA"/>
    <property type="match status" value="1"/>
</dbReference>
<dbReference type="GO" id="GO:0016887">
    <property type="term" value="F:ATP hydrolysis activity"/>
    <property type="evidence" value="ECO:0007669"/>
    <property type="project" value="InterPro"/>
</dbReference>
<dbReference type="CDD" id="cd19481">
    <property type="entry name" value="RecA-like_protease"/>
    <property type="match status" value="1"/>
</dbReference>